<reference evidence="1 2" key="1">
    <citation type="journal article" date="2019" name="Nat. Microbiol.">
        <title>Mediterranean grassland soil C-N compound turnover is dependent on rainfall and depth, and is mediated by genomically divergent microorganisms.</title>
        <authorList>
            <person name="Diamond S."/>
            <person name="Andeer P.F."/>
            <person name="Li Z."/>
            <person name="Crits-Christoph A."/>
            <person name="Burstein D."/>
            <person name="Anantharaman K."/>
            <person name="Lane K.R."/>
            <person name="Thomas B.C."/>
            <person name="Pan C."/>
            <person name="Northen T.R."/>
            <person name="Banfield J.F."/>
        </authorList>
    </citation>
    <scope>NUCLEOTIDE SEQUENCE [LARGE SCALE GENOMIC DNA]</scope>
    <source>
        <strain evidence="1">WS_8</strain>
    </source>
</reference>
<evidence type="ECO:0000313" key="1">
    <source>
        <dbReference type="EMBL" id="TMQ68071.1"/>
    </source>
</evidence>
<evidence type="ECO:0000313" key="2">
    <source>
        <dbReference type="Proteomes" id="UP000316609"/>
    </source>
</evidence>
<sequence>MAAGQRLLDPQSQRGALVRLRELVRDRGERVGRAGVRIEVFTVEEANRRIVEIRPWLARLVETKREYERIQGRVDVLKLAASGASPGNPDAQELAGLESLRSQLADKISRGVAAIHRRGCLIKDLDLGLVDFYALAGDRLVMLCWKIDEPEIQHWHTLDGGFAGRQPLKRAKLE</sequence>
<dbReference type="InterPro" id="IPR018699">
    <property type="entry name" value="DUF2203"/>
</dbReference>
<gene>
    <name evidence="1" type="ORF">E6K78_02475</name>
</gene>
<dbReference type="Proteomes" id="UP000316609">
    <property type="component" value="Unassembled WGS sequence"/>
</dbReference>
<dbReference type="AlphaFoldDB" id="A0A538TWU5"/>
<proteinExistence type="predicted"/>
<comment type="caution">
    <text evidence="1">The sequence shown here is derived from an EMBL/GenBank/DDBJ whole genome shotgun (WGS) entry which is preliminary data.</text>
</comment>
<protein>
    <submittedName>
        <fullName evidence="1">DUF2203 family protein</fullName>
    </submittedName>
</protein>
<organism evidence="1 2">
    <name type="scientific">Eiseniibacteriota bacterium</name>
    <dbReference type="NCBI Taxonomy" id="2212470"/>
    <lineage>
        <taxon>Bacteria</taxon>
        <taxon>Candidatus Eiseniibacteriota</taxon>
    </lineage>
</organism>
<accession>A0A538TWU5</accession>
<dbReference type="Pfam" id="PF09969">
    <property type="entry name" value="DUF2203"/>
    <property type="match status" value="1"/>
</dbReference>
<dbReference type="EMBL" id="VBOY01000017">
    <property type="protein sequence ID" value="TMQ68071.1"/>
    <property type="molecule type" value="Genomic_DNA"/>
</dbReference>
<name>A0A538TWU5_UNCEI</name>